<feature type="signal peptide" evidence="1">
    <location>
        <begin position="1"/>
        <end position="19"/>
    </location>
</feature>
<protein>
    <recommendedName>
        <fullName evidence="2">NmrA-like domain-containing protein</fullName>
    </recommendedName>
</protein>
<evidence type="ECO:0000256" key="1">
    <source>
        <dbReference type="SAM" id="SignalP"/>
    </source>
</evidence>
<dbReference type="SUPFAM" id="SSF51735">
    <property type="entry name" value="NAD(P)-binding Rossmann-fold domains"/>
    <property type="match status" value="1"/>
</dbReference>
<proteinExistence type="predicted"/>
<keyword evidence="4" id="KW-1185">Reference proteome</keyword>
<organism evidence="3 4">
    <name type="scientific">Cyclocybe aegerita</name>
    <name type="common">Black poplar mushroom</name>
    <name type="synonym">Agrocybe aegerita</name>
    <dbReference type="NCBI Taxonomy" id="1973307"/>
    <lineage>
        <taxon>Eukaryota</taxon>
        <taxon>Fungi</taxon>
        <taxon>Dikarya</taxon>
        <taxon>Basidiomycota</taxon>
        <taxon>Agaricomycotina</taxon>
        <taxon>Agaricomycetes</taxon>
        <taxon>Agaricomycetidae</taxon>
        <taxon>Agaricales</taxon>
        <taxon>Agaricineae</taxon>
        <taxon>Bolbitiaceae</taxon>
        <taxon>Cyclocybe</taxon>
    </lineage>
</organism>
<dbReference type="Gene3D" id="3.40.50.720">
    <property type="entry name" value="NAD(P)-binding Rossmann-like Domain"/>
    <property type="match status" value="1"/>
</dbReference>
<evidence type="ECO:0000313" key="3">
    <source>
        <dbReference type="EMBL" id="CAA7267120.1"/>
    </source>
</evidence>
<name>A0A8S0WER0_CYCAE</name>
<feature type="chain" id="PRO_5035866710" description="NmrA-like domain-containing protein" evidence="1">
    <location>
        <begin position="20"/>
        <end position="377"/>
    </location>
</feature>
<dbReference type="EMBL" id="CACVBS010000057">
    <property type="protein sequence ID" value="CAA7267120.1"/>
    <property type="molecule type" value="Genomic_DNA"/>
</dbReference>
<evidence type="ECO:0000259" key="2">
    <source>
        <dbReference type="Pfam" id="PF05368"/>
    </source>
</evidence>
<dbReference type="Pfam" id="PF05368">
    <property type="entry name" value="NmrA"/>
    <property type="match status" value="1"/>
</dbReference>
<dbReference type="PANTHER" id="PTHR48079:SF6">
    <property type="entry name" value="NAD(P)-BINDING DOMAIN-CONTAINING PROTEIN-RELATED"/>
    <property type="match status" value="1"/>
</dbReference>
<accession>A0A8S0WER0</accession>
<dbReference type="OrthoDB" id="10262413at2759"/>
<dbReference type="InterPro" id="IPR036291">
    <property type="entry name" value="NAD(P)-bd_dom_sf"/>
</dbReference>
<dbReference type="InterPro" id="IPR008030">
    <property type="entry name" value="NmrA-like"/>
</dbReference>
<evidence type="ECO:0000313" key="4">
    <source>
        <dbReference type="Proteomes" id="UP000467700"/>
    </source>
</evidence>
<keyword evidence="1" id="KW-0732">Signal</keyword>
<comment type="caution">
    <text evidence="3">The sequence shown here is derived from an EMBL/GenBank/DDBJ whole genome shotgun (WGS) entry which is preliminary data.</text>
</comment>
<dbReference type="GO" id="GO:0005737">
    <property type="term" value="C:cytoplasm"/>
    <property type="evidence" value="ECO:0007669"/>
    <property type="project" value="TreeGrafter"/>
</dbReference>
<reference evidence="3 4" key="1">
    <citation type="submission" date="2020-01" db="EMBL/GenBank/DDBJ databases">
        <authorList>
            <person name="Gupta K D."/>
        </authorList>
    </citation>
    <scope>NUCLEOTIDE SEQUENCE [LARGE SCALE GENOMIC DNA]</scope>
</reference>
<sequence length="377" mass="40551">MTTHLLISLWASSLTQVQKTCIMSSKSNVFMTGVTGYVGGSVLSRLLQHPDGPSFSITVLVRSEEKANKLKDFGVNPVVGSIKDVALLEELSSKADILISLADSDDLAMGQAMLRGLKRRYETNGSVPILIQTSGTGVLADGSAGDYSGDVIYNDDDPDQIETLANTQQHRYLDLALVQGDKEGYVRVYLILPSNIYGLATGKLVDAGIQNPRSIQIPSIINASLSRGRGGMVGAGKNIWNDVHIDDVADLYVVLYDSIKSNPKATGHGREGFYIAENGEHTLYQIGKAIAEDLVARGKATNPEPSTFTDEEINLYFGGSTFWGTNSRGRSNRSRSIGWKPRYTTQDMLAGIKPEIDALISVGGKFSFNAPAPVASG</sequence>
<dbReference type="AlphaFoldDB" id="A0A8S0WER0"/>
<gene>
    <name evidence="3" type="ORF">AAE3_LOCUS9415</name>
</gene>
<feature type="domain" description="NmrA-like" evidence="2">
    <location>
        <begin position="26"/>
        <end position="115"/>
    </location>
</feature>
<dbReference type="Proteomes" id="UP000467700">
    <property type="component" value="Unassembled WGS sequence"/>
</dbReference>
<dbReference type="PANTHER" id="PTHR48079">
    <property type="entry name" value="PROTEIN YEEZ"/>
    <property type="match status" value="1"/>
</dbReference>
<dbReference type="GO" id="GO:0004029">
    <property type="term" value="F:aldehyde dehydrogenase (NAD+) activity"/>
    <property type="evidence" value="ECO:0007669"/>
    <property type="project" value="TreeGrafter"/>
</dbReference>
<dbReference type="InterPro" id="IPR051783">
    <property type="entry name" value="NAD(P)-dependent_oxidoreduct"/>
</dbReference>